<proteinExistence type="predicted"/>
<reference evidence="2" key="1">
    <citation type="submission" date="2018-05" db="EMBL/GenBank/DDBJ databases">
        <authorList>
            <person name="Lanie J.A."/>
            <person name="Ng W.-L."/>
            <person name="Kazmierczak K.M."/>
            <person name="Andrzejewski T.M."/>
            <person name="Davidsen T.M."/>
            <person name="Wayne K.J."/>
            <person name="Tettelin H."/>
            <person name="Glass J.I."/>
            <person name="Rusch D."/>
            <person name="Podicherti R."/>
            <person name="Tsui H.-C.T."/>
            <person name="Winkler M.E."/>
        </authorList>
    </citation>
    <scope>NUCLEOTIDE SEQUENCE</scope>
</reference>
<protein>
    <recommendedName>
        <fullName evidence="3">DegT/DnrJ/EryC1/StrS aminotransferase family protein</fullName>
    </recommendedName>
</protein>
<dbReference type="EMBL" id="UINC01042610">
    <property type="protein sequence ID" value="SVB45475.1"/>
    <property type="molecule type" value="Genomic_DNA"/>
</dbReference>
<dbReference type="InterPro" id="IPR015421">
    <property type="entry name" value="PyrdxlP-dep_Trfase_major"/>
</dbReference>
<dbReference type="Pfam" id="PF01041">
    <property type="entry name" value="DegT_DnrJ_EryC1"/>
    <property type="match status" value="1"/>
</dbReference>
<evidence type="ECO:0008006" key="3">
    <source>
        <dbReference type="Google" id="ProtNLM"/>
    </source>
</evidence>
<keyword evidence="1" id="KW-0663">Pyridoxal phosphate</keyword>
<sequence length="81" mass="8636">MKQGDEVIAPSHTATATATAITMVGATPILVDADPAYYTIDPLAISQAITPRTKAIIVVHIYGQPADMDKIMTIARENNLK</sequence>
<organism evidence="2">
    <name type="scientific">marine metagenome</name>
    <dbReference type="NCBI Taxonomy" id="408172"/>
    <lineage>
        <taxon>unclassified sequences</taxon>
        <taxon>metagenomes</taxon>
        <taxon>ecological metagenomes</taxon>
    </lineage>
</organism>
<evidence type="ECO:0000313" key="2">
    <source>
        <dbReference type="EMBL" id="SVB45475.1"/>
    </source>
</evidence>
<dbReference type="PANTHER" id="PTHR30244">
    <property type="entry name" value="TRANSAMINASE"/>
    <property type="match status" value="1"/>
</dbReference>
<dbReference type="GO" id="GO:0000271">
    <property type="term" value="P:polysaccharide biosynthetic process"/>
    <property type="evidence" value="ECO:0007669"/>
    <property type="project" value="TreeGrafter"/>
</dbReference>
<dbReference type="Gene3D" id="3.40.640.10">
    <property type="entry name" value="Type I PLP-dependent aspartate aminotransferase-like (Major domain)"/>
    <property type="match status" value="1"/>
</dbReference>
<accession>A0A382E4V9</accession>
<dbReference type="SUPFAM" id="SSF53383">
    <property type="entry name" value="PLP-dependent transferases"/>
    <property type="match status" value="1"/>
</dbReference>
<name>A0A382E4V9_9ZZZZ</name>
<feature type="non-terminal residue" evidence="2">
    <location>
        <position position="81"/>
    </location>
</feature>
<dbReference type="InterPro" id="IPR015424">
    <property type="entry name" value="PyrdxlP-dep_Trfase"/>
</dbReference>
<dbReference type="PANTHER" id="PTHR30244:SF36">
    <property type="entry name" value="3-OXO-GLUCOSE-6-PHOSPHATE:GLUTAMATE AMINOTRANSFERASE"/>
    <property type="match status" value="1"/>
</dbReference>
<evidence type="ECO:0000256" key="1">
    <source>
        <dbReference type="ARBA" id="ARBA00022898"/>
    </source>
</evidence>
<gene>
    <name evidence="2" type="ORF">METZ01_LOCUS198329</name>
</gene>
<dbReference type="AlphaFoldDB" id="A0A382E4V9"/>
<dbReference type="GO" id="GO:0030170">
    <property type="term" value="F:pyridoxal phosphate binding"/>
    <property type="evidence" value="ECO:0007669"/>
    <property type="project" value="TreeGrafter"/>
</dbReference>
<dbReference type="InterPro" id="IPR000653">
    <property type="entry name" value="DegT/StrS_aminotransferase"/>
</dbReference>
<dbReference type="GO" id="GO:0008483">
    <property type="term" value="F:transaminase activity"/>
    <property type="evidence" value="ECO:0007669"/>
    <property type="project" value="TreeGrafter"/>
</dbReference>